<feature type="signal peptide" evidence="17">
    <location>
        <begin position="1"/>
        <end position="23"/>
    </location>
</feature>
<dbReference type="FunFam" id="3.30.200.20:FF:000162">
    <property type="entry name" value="Adenine nucleotide alpha hydrolase-like domain kinase"/>
    <property type="match status" value="1"/>
</dbReference>
<evidence type="ECO:0000256" key="4">
    <source>
        <dbReference type="ARBA" id="ARBA00022729"/>
    </source>
</evidence>
<sequence length="828" mass="91472">MARMQRFLFQFLNILAAISIVHCQTSDSLTPNSSLRNDQSLTSSGGIFQLGFFTPISGSVQGYIAIWYNNSSITERTIVWIANRNQSVNTSTATLNFTSDGNLILFDNGTDVSWSTGTSTAQNSAQVQLLDSGNLVLTVAGDGGSKKTLWQSFDHPSDTFLPGMRLGVDYRNNTSWQLVSWKSVTNPSPGNYAFKMETRGVPEIFLWNGSSKIYRTGPWNDKGSFSGNPRMKNKDISSQLEFNFVSNSSMVYYSTQYKFGSSVLTRAVINASGKYERWSWTRGGWSPAWNVPVDDCDVYARCGRNSICNWDYISFACDCLEGFAPKNGSLGCNRKKPLSCASNRILKVANAKLPDTENATIRGQMSLGACNDVCTNDCSCVAYAMVGENGCVTWEGDLVDLRNFTEGGDDLYIRLAGSSMRSQFVWKIAVPVFLASLLLCIVFFWWGNRAGKQDCSETGPESSSVKDDTSLLMCPSKGGKRDCRSLSPMAFDASDSRSRSRSKSIDSETYGPCNEGAGRLDILGALPSYDLSTIKAATNDFSIDNKLGEGGFGVVYMGQLQDGQKIAVKKLSRHSLQGPSEFQNELSLIAKLQHRNLLRVLGSCIQGDERLIILEYMENKSLDSFIYDKTKGALLSWQMRLEIINGIARGLLYLHQDSILRIIHRDLKPSNILLDKDMTPKISDFGTARIFEGDGAPMNATTRPVGTFFGVLVLEILSGKRNMVFNQTDMSSNLLVQAYTLWKEGRSLELLDDALDCSYPIIEILRCIRMALLCVQENSEDRPAMTEVVMMLASEDQLLIPLKQPLIKSIACESGLATKEMSSTLTGR</sequence>
<keyword evidence="1 12" id="KW-0723">Serine/threonine-protein kinase</keyword>
<feature type="domain" description="EGF-like" evidence="19">
    <location>
        <begin position="292"/>
        <end position="329"/>
    </location>
</feature>
<keyword evidence="8" id="KW-1015">Disulfide bond</keyword>
<evidence type="ECO:0000259" key="19">
    <source>
        <dbReference type="PROSITE" id="PS50026"/>
    </source>
</evidence>
<dbReference type="FunFam" id="1.10.510.10:FF:001023">
    <property type="entry name" value="Os07g0541700 protein"/>
    <property type="match status" value="1"/>
</dbReference>
<evidence type="ECO:0000256" key="2">
    <source>
        <dbReference type="ARBA" id="ARBA00022536"/>
    </source>
</evidence>
<dbReference type="GO" id="GO:0005524">
    <property type="term" value="F:ATP binding"/>
    <property type="evidence" value="ECO:0007669"/>
    <property type="project" value="UniProtKB-UniRule"/>
</dbReference>
<keyword evidence="23" id="KW-1185">Reference proteome</keyword>
<keyword evidence="9" id="KW-0325">Glycoprotein</keyword>
<proteinExistence type="inferred from homology"/>
<keyword evidence="2 13" id="KW-0245">EGF-like domain</keyword>
<gene>
    <name evidence="22" type="ORF">ZIOFF_073997</name>
</gene>
<organism evidence="22 23">
    <name type="scientific">Zingiber officinale</name>
    <name type="common">Ginger</name>
    <name type="synonym">Amomum zingiber</name>
    <dbReference type="NCBI Taxonomy" id="94328"/>
    <lineage>
        <taxon>Eukaryota</taxon>
        <taxon>Viridiplantae</taxon>
        <taxon>Streptophyta</taxon>
        <taxon>Embryophyta</taxon>
        <taxon>Tracheophyta</taxon>
        <taxon>Spermatophyta</taxon>
        <taxon>Magnoliopsida</taxon>
        <taxon>Liliopsida</taxon>
        <taxon>Zingiberales</taxon>
        <taxon>Zingiberaceae</taxon>
        <taxon>Zingiber</taxon>
    </lineage>
</organism>
<dbReference type="EMBL" id="JACMSC010000022">
    <property type="protein sequence ID" value="KAG6469289.1"/>
    <property type="molecule type" value="Genomic_DNA"/>
</dbReference>
<dbReference type="GO" id="GO:0048544">
    <property type="term" value="P:recognition of pollen"/>
    <property type="evidence" value="ECO:0007669"/>
    <property type="project" value="InterPro"/>
</dbReference>
<dbReference type="PROSITE" id="PS50948">
    <property type="entry name" value="PAN"/>
    <property type="match status" value="1"/>
</dbReference>
<dbReference type="InterPro" id="IPR017441">
    <property type="entry name" value="Protein_kinase_ATP_BS"/>
</dbReference>
<dbReference type="Pfam" id="PF01453">
    <property type="entry name" value="B_lectin"/>
    <property type="match status" value="1"/>
</dbReference>
<evidence type="ECO:0000313" key="22">
    <source>
        <dbReference type="EMBL" id="KAG6469289.1"/>
    </source>
</evidence>
<reference evidence="22 23" key="1">
    <citation type="submission" date="2020-08" db="EMBL/GenBank/DDBJ databases">
        <title>Plant Genome Project.</title>
        <authorList>
            <person name="Zhang R.-G."/>
        </authorList>
    </citation>
    <scope>NUCLEOTIDE SEQUENCE [LARGE SCALE GENOMIC DNA]</scope>
    <source>
        <tissue evidence="22">Rhizome</tissue>
    </source>
</reference>
<keyword evidence="3 12" id="KW-0808">Transferase</keyword>
<dbReference type="CDD" id="cd01098">
    <property type="entry name" value="PAN_AP_plant"/>
    <property type="match status" value="1"/>
</dbReference>
<name>A0A8J5ET04_ZINOF</name>
<comment type="caution">
    <text evidence="22">The sequence shown here is derived from an EMBL/GenBank/DDBJ whole genome shotgun (WGS) entry which is preliminary data.</text>
</comment>
<keyword evidence="7 12" id="KW-0067">ATP-binding</keyword>
<dbReference type="Gene3D" id="2.90.10.10">
    <property type="entry name" value="Bulb-type lectin domain"/>
    <property type="match status" value="1"/>
</dbReference>
<evidence type="ECO:0000256" key="15">
    <source>
        <dbReference type="SAM" id="MobiDB-lite"/>
    </source>
</evidence>
<dbReference type="InterPro" id="IPR000858">
    <property type="entry name" value="S_locus_glycoprot_dom"/>
</dbReference>
<keyword evidence="16" id="KW-0472">Membrane</keyword>
<evidence type="ECO:0000256" key="6">
    <source>
        <dbReference type="ARBA" id="ARBA00022777"/>
    </source>
</evidence>
<evidence type="ECO:0000259" key="18">
    <source>
        <dbReference type="PROSITE" id="PS50011"/>
    </source>
</evidence>
<dbReference type="GO" id="GO:0004674">
    <property type="term" value="F:protein serine/threonine kinase activity"/>
    <property type="evidence" value="ECO:0007669"/>
    <property type="project" value="UniProtKB-KW"/>
</dbReference>
<keyword evidence="6 12" id="KW-0418">Kinase</keyword>
<dbReference type="PROSITE" id="PS50026">
    <property type="entry name" value="EGF_3"/>
    <property type="match status" value="1"/>
</dbReference>
<evidence type="ECO:0000256" key="14">
    <source>
        <dbReference type="PROSITE-ProRule" id="PRU10141"/>
    </source>
</evidence>
<evidence type="ECO:0000256" key="8">
    <source>
        <dbReference type="ARBA" id="ARBA00023157"/>
    </source>
</evidence>
<comment type="catalytic activity">
    <reaction evidence="10 12">
        <text>L-threonyl-[protein] + ATP = O-phospho-L-threonyl-[protein] + ADP + H(+)</text>
        <dbReference type="Rhea" id="RHEA:46608"/>
        <dbReference type="Rhea" id="RHEA-COMP:11060"/>
        <dbReference type="Rhea" id="RHEA-COMP:11605"/>
        <dbReference type="ChEBI" id="CHEBI:15378"/>
        <dbReference type="ChEBI" id="CHEBI:30013"/>
        <dbReference type="ChEBI" id="CHEBI:30616"/>
        <dbReference type="ChEBI" id="CHEBI:61977"/>
        <dbReference type="ChEBI" id="CHEBI:456216"/>
        <dbReference type="EC" id="2.7.11.1"/>
    </reaction>
</comment>
<feature type="chain" id="PRO_5035235128" description="Receptor-like serine/threonine-protein kinase" evidence="17">
    <location>
        <begin position="24"/>
        <end position="828"/>
    </location>
</feature>
<dbReference type="Pfam" id="PF00069">
    <property type="entry name" value="Pkinase"/>
    <property type="match status" value="1"/>
</dbReference>
<keyword evidence="5 12" id="KW-0547">Nucleotide-binding</keyword>
<feature type="domain" description="Bulb-type lectin" evidence="20">
    <location>
        <begin position="26"/>
        <end position="150"/>
    </location>
</feature>
<feature type="compositionally biased region" description="Basic and acidic residues" evidence="15">
    <location>
        <begin position="494"/>
        <end position="506"/>
    </location>
</feature>
<dbReference type="AlphaFoldDB" id="A0A8J5ET04"/>
<evidence type="ECO:0000256" key="12">
    <source>
        <dbReference type="PIRNR" id="PIRNR000641"/>
    </source>
</evidence>
<dbReference type="SUPFAM" id="SSF56112">
    <property type="entry name" value="Protein kinase-like (PK-like)"/>
    <property type="match status" value="1"/>
</dbReference>
<dbReference type="PROSITE" id="PS50927">
    <property type="entry name" value="BULB_LECTIN"/>
    <property type="match status" value="1"/>
</dbReference>
<feature type="transmembrane region" description="Helical" evidence="16">
    <location>
        <begin position="424"/>
        <end position="446"/>
    </location>
</feature>
<dbReference type="Gene3D" id="1.10.510.10">
    <property type="entry name" value="Transferase(Phosphotransferase) domain 1"/>
    <property type="match status" value="2"/>
</dbReference>
<evidence type="ECO:0000259" key="20">
    <source>
        <dbReference type="PROSITE" id="PS50927"/>
    </source>
</evidence>
<comment type="similarity">
    <text evidence="12">Belongs to the protein kinase superfamily. Ser/Thr protein kinase family.</text>
</comment>
<dbReference type="PIRSF" id="PIRSF000641">
    <property type="entry name" value="SRK"/>
    <property type="match status" value="1"/>
</dbReference>
<evidence type="ECO:0000256" key="7">
    <source>
        <dbReference type="ARBA" id="ARBA00022840"/>
    </source>
</evidence>
<dbReference type="Pfam" id="PF00954">
    <property type="entry name" value="S_locus_glycop"/>
    <property type="match status" value="1"/>
</dbReference>
<evidence type="ECO:0000256" key="11">
    <source>
        <dbReference type="ARBA" id="ARBA00048679"/>
    </source>
</evidence>
<feature type="transmembrane region" description="Helical" evidence="16">
    <location>
        <begin position="47"/>
        <end position="68"/>
    </location>
</feature>
<comment type="catalytic activity">
    <reaction evidence="11 12">
        <text>L-seryl-[protein] + ATP = O-phospho-L-seryl-[protein] + ADP + H(+)</text>
        <dbReference type="Rhea" id="RHEA:17989"/>
        <dbReference type="Rhea" id="RHEA-COMP:9863"/>
        <dbReference type="Rhea" id="RHEA-COMP:11604"/>
        <dbReference type="ChEBI" id="CHEBI:15378"/>
        <dbReference type="ChEBI" id="CHEBI:29999"/>
        <dbReference type="ChEBI" id="CHEBI:30616"/>
        <dbReference type="ChEBI" id="CHEBI:83421"/>
        <dbReference type="ChEBI" id="CHEBI:456216"/>
        <dbReference type="EC" id="2.7.11.1"/>
    </reaction>
</comment>
<dbReference type="PROSITE" id="PS00108">
    <property type="entry name" value="PROTEIN_KINASE_ST"/>
    <property type="match status" value="1"/>
</dbReference>
<dbReference type="InterPro" id="IPR008271">
    <property type="entry name" value="Ser/Thr_kinase_AS"/>
</dbReference>
<dbReference type="EC" id="2.7.11.1" evidence="12"/>
<dbReference type="PANTHER" id="PTHR32444">
    <property type="entry name" value="BULB-TYPE LECTIN DOMAIN-CONTAINING PROTEIN"/>
    <property type="match status" value="1"/>
</dbReference>
<feature type="binding site" evidence="14">
    <location>
        <position position="570"/>
    </location>
    <ligand>
        <name>ATP</name>
        <dbReference type="ChEBI" id="CHEBI:30616"/>
    </ligand>
</feature>
<dbReference type="SMART" id="SM00473">
    <property type="entry name" value="PAN_AP"/>
    <property type="match status" value="1"/>
</dbReference>
<dbReference type="PANTHER" id="PTHR32444:SF183">
    <property type="entry name" value="APPLE DOMAIN-CONTAINING PROTEIN"/>
    <property type="match status" value="1"/>
</dbReference>
<evidence type="ECO:0000256" key="9">
    <source>
        <dbReference type="ARBA" id="ARBA00023180"/>
    </source>
</evidence>
<keyword evidence="16" id="KW-0812">Transmembrane</keyword>
<dbReference type="Proteomes" id="UP000734854">
    <property type="component" value="Unassembled WGS sequence"/>
</dbReference>
<evidence type="ECO:0000256" key="10">
    <source>
        <dbReference type="ARBA" id="ARBA00047899"/>
    </source>
</evidence>
<keyword evidence="16" id="KW-1133">Transmembrane helix</keyword>
<protein>
    <recommendedName>
        <fullName evidence="12">Receptor-like serine/threonine-protein kinase</fullName>
        <ecNumber evidence="12">2.7.11.1</ecNumber>
    </recommendedName>
</protein>
<dbReference type="Gene3D" id="3.30.200.20">
    <property type="entry name" value="Phosphorylase Kinase, domain 1"/>
    <property type="match status" value="1"/>
</dbReference>
<evidence type="ECO:0000259" key="21">
    <source>
        <dbReference type="PROSITE" id="PS50948"/>
    </source>
</evidence>
<feature type="region of interest" description="Disordered" evidence="15">
    <location>
        <begin position="453"/>
        <end position="509"/>
    </location>
</feature>
<dbReference type="Pfam" id="PF08276">
    <property type="entry name" value="PAN_2"/>
    <property type="match status" value="1"/>
</dbReference>
<dbReference type="GO" id="GO:0051707">
    <property type="term" value="P:response to other organism"/>
    <property type="evidence" value="ECO:0007669"/>
    <property type="project" value="UniProtKB-ARBA"/>
</dbReference>
<keyword evidence="4 17" id="KW-0732">Signal</keyword>
<evidence type="ECO:0000256" key="13">
    <source>
        <dbReference type="PROSITE-ProRule" id="PRU00076"/>
    </source>
</evidence>
<feature type="domain" description="Apple" evidence="21">
    <location>
        <begin position="340"/>
        <end position="416"/>
    </location>
</feature>
<evidence type="ECO:0000256" key="5">
    <source>
        <dbReference type="ARBA" id="ARBA00022741"/>
    </source>
</evidence>
<feature type="domain" description="Protein kinase" evidence="18">
    <location>
        <begin position="541"/>
        <end position="799"/>
    </location>
</feature>
<evidence type="ECO:0000256" key="1">
    <source>
        <dbReference type="ARBA" id="ARBA00022527"/>
    </source>
</evidence>
<dbReference type="InterPro" id="IPR003609">
    <property type="entry name" value="Pan_app"/>
</dbReference>
<evidence type="ECO:0000313" key="23">
    <source>
        <dbReference type="Proteomes" id="UP000734854"/>
    </source>
</evidence>
<evidence type="ECO:0000256" key="16">
    <source>
        <dbReference type="SAM" id="Phobius"/>
    </source>
</evidence>
<dbReference type="InterPro" id="IPR000719">
    <property type="entry name" value="Prot_kinase_dom"/>
</dbReference>
<dbReference type="InterPro" id="IPR001480">
    <property type="entry name" value="Bulb-type_lectin_dom"/>
</dbReference>
<accession>A0A8J5ET04</accession>
<evidence type="ECO:0000256" key="17">
    <source>
        <dbReference type="SAM" id="SignalP"/>
    </source>
</evidence>
<dbReference type="InterPro" id="IPR024171">
    <property type="entry name" value="SRK-like_kinase"/>
</dbReference>
<evidence type="ECO:0000256" key="3">
    <source>
        <dbReference type="ARBA" id="ARBA00022679"/>
    </source>
</evidence>
<dbReference type="PROSITE" id="PS00107">
    <property type="entry name" value="PROTEIN_KINASE_ATP"/>
    <property type="match status" value="1"/>
</dbReference>
<dbReference type="InterPro" id="IPR036426">
    <property type="entry name" value="Bulb-type_lectin_dom_sf"/>
</dbReference>
<comment type="caution">
    <text evidence="13">Lacks conserved residue(s) required for the propagation of feature annotation.</text>
</comment>
<dbReference type="CDD" id="cd00028">
    <property type="entry name" value="B_lectin"/>
    <property type="match status" value="1"/>
</dbReference>
<dbReference type="InterPro" id="IPR011009">
    <property type="entry name" value="Kinase-like_dom_sf"/>
</dbReference>
<dbReference type="PROSITE" id="PS50011">
    <property type="entry name" value="PROTEIN_KINASE_DOM"/>
    <property type="match status" value="1"/>
</dbReference>
<dbReference type="SUPFAM" id="SSF51110">
    <property type="entry name" value="alpha-D-mannose-specific plant lectins"/>
    <property type="match status" value="1"/>
</dbReference>
<dbReference type="InterPro" id="IPR000742">
    <property type="entry name" value="EGF"/>
</dbReference>
<dbReference type="SMART" id="SM00220">
    <property type="entry name" value="S_TKc"/>
    <property type="match status" value="1"/>
</dbReference>
<dbReference type="SMART" id="SM00108">
    <property type="entry name" value="B_lectin"/>
    <property type="match status" value="1"/>
</dbReference>